<keyword evidence="4" id="KW-0378">Hydrolase</keyword>
<dbReference type="HOGENOM" id="CLU_017266_1_1_1"/>
<dbReference type="PANTHER" id="PTHR43226:SF4">
    <property type="entry name" value="XAA-PRO AMINOPEPTIDASE 3"/>
    <property type="match status" value="1"/>
</dbReference>
<dbReference type="GO" id="GO:0006508">
    <property type="term" value="P:proteolysis"/>
    <property type="evidence" value="ECO:0007669"/>
    <property type="project" value="TreeGrafter"/>
</dbReference>
<dbReference type="InParanoid" id="M4B4R1"/>
<dbReference type="AlphaFoldDB" id="M4B4R1"/>
<evidence type="ECO:0000256" key="2">
    <source>
        <dbReference type="ARBA" id="ARBA00008766"/>
    </source>
</evidence>
<protein>
    <recommendedName>
        <fullName evidence="6">Aminopeptidase P N-terminal domain-containing protein</fullName>
    </recommendedName>
</protein>
<dbReference type="Proteomes" id="UP000011713">
    <property type="component" value="Unassembled WGS sequence"/>
</dbReference>
<evidence type="ECO:0000256" key="3">
    <source>
        <dbReference type="ARBA" id="ARBA00022723"/>
    </source>
</evidence>
<dbReference type="PANTHER" id="PTHR43226">
    <property type="entry name" value="XAA-PRO AMINOPEPTIDASE 3"/>
    <property type="match status" value="1"/>
</dbReference>
<dbReference type="CDD" id="cd01087">
    <property type="entry name" value="Prolidase"/>
    <property type="match status" value="1"/>
</dbReference>
<dbReference type="Gene3D" id="3.40.350.10">
    <property type="entry name" value="Creatinase/prolidase N-terminal domain"/>
    <property type="match status" value="1"/>
</dbReference>
<sequence length="527" mass="59197">MGKTERPTVASQLNRTYRVPRGRLEIRTTLAQHASTLSCQVCQSLKMLRTVTQLSQRLSARAFAYRQQSIFAPTLTSNERKPFNPFKVQSGCLQPGLPVAEFQKRREKLFAAIPDNSALITSAAKVKYMTHDIPYEFHQNSNFMYLTGLEEPDAHAVLVKSQGKCSFVLFVRPRDPRSEQWDGARIGLDGAKDRYLADEAFQLTDLAPGMQKLLSGVEKVFVLKPDGGNYSASFIEATRDFHSKFLAGDFLVEQLRVVKLENELDRMRFAADIGAQGFIDMMRYTRPGMSELALGSMFEGSIKKNGALWNAFPNVVGSGSNAAVIHYLAKRDLLRENELVLVDSGCEVAGGYACDITRTWRVGGKLPAEHVTMYEFILDVQKKCIDHLKRMIEAKETISLNDLHNYSVDIMIKQMLEVGVMKIRGGPRSRAVMREFQKYNPTHIGHYLGMDTHDTPHVTRDAPLVPGMVITVEPGIYLPKNDLDLPKELRGIGIRIEDDIVITETGIEIITSKAPKELKEMDALRLE</sequence>
<dbReference type="SMART" id="SM01011">
    <property type="entry name" value="AMP_N"/>
    <property type="match status" value="1"/>
</dbReference>
<keyword evidence="3" id="KW-0479">Metal-binding</keyword>
<evidence type="ECO:0000259" key="6">
    <source>
        <dbReference type="SMART" id="SM01011"/>
    </source>
</evidence>
<reference evidence="8" key="1">
    <citation type="journal article" date="2010" name="Science">
        <title>Signatures of adaptation to obligate biotrophy in the Hyaloperonospora arabidopsidis genome.</title>
        <authorList>
            <person name="Baxter L."/>
            <person name="Tripathy S."/>
            <person name="Ishaque N."/>
            <person name="Boot N."/>
            <person name="Cabral A."/>
            <person name="Kemen E."/>
            <person name="Thines M."/>
            <person name="Ah-Fong A."/>
            <person name="Anderson R."/>
            <person name="Badejoko W."/>
            <person name="Bittner-Eddy P."/>
            <person name="Boore J.L."/>
            <person name="Chibucos M.C."/>
            <person name="Coates M."/>
            <person name="Dehal P."/>
            <person name="Delehaunty K."/>
            <person name="Dong S."/>
            <person name="Downton P."/>
            <person name="Dumas B."/>
            <person name="Fabro G."/>
            <person name="Fronick C."/>
            <person name="Fuerstenberg S.I."/>
            <person name="Fulton L."/>
            <person name="Gaulin E."/>
            <person name="Govers F."/>
            <person name="Hughes L."/>
            <person name="Humphray S."/>
            <person name="Jiang R.H."/>
            <person name="Judelson H."/>
            <person name="Kamoun S."/>
            <person name="Kyung K."/>
            <person name="Meijer H."/>
            <person name="Minx P."/>
            <person name="Morris P."/>
            <person name="Nelson J."/>
            <person name="Phuntumart V."/>
            <person name="Qutob D."/>
            <person name="Rehmany A."/>
            <person name="Rougon-Cardoso A."/>
            <person name="Ryden P."/>
            <person name="Torto-Alalibo T."/>
            <person name="Studholme D."/>
            <person name="Wang Y."/>
            <person name="Win J."/>
            <person name="Wood J."/>
            <person name="Clifton S.W."/>
            <person name="Rogers J."/>
            <person name="Van den Ackerveken G."/>
            <person name="Jones J.D."/>
            <person name="McDowell J.M."/>
            <person name="Beynon J."/>
            <person name="Tyler B.M."/>
        </authorList>
    </citation>
    <scope>NUCLEOTIDE SEQUENCE [LARGE SCALE GENOMIC DNA]</scope>
    <source>
        <strain evidence="8">Emoy2</strain>
    </source>
</reference>
<dbReference type="VEuPathDB" id="FungiDB:HpaG801261"/>
<dbReference type="Pfam" id="PF05195">
    <property type="entry name" value="AMP_N"/>
    <property type="match status" value="1"/>
</dbReference>
<dbReference type="InterPro" id="IPR036005">
    <property type="entry name" value="Creatinase/aminopeptidase-like"/>
</dbReference>
<keyword evidence="5" id="KW-0464">Manganese</keyword>
<dbReference type="InterPro" id="IPR052433">
    <property type="entry name" value="X-Pro_dipept-like"/>
</dbReference>
<evidence type="ECO:0000313" key="8">
    <source>
        <dbReference type="Proteomes" id="UP000011713"/>
    </source>
</evidence>
<dbReference type="Pfam" id="PF00557">
    <property type="entry name" value="Peptidase_M24"/>
    <property type="match status" value="1"/>
</dbReference>
<dbReference type="STRING" id="559515.M4B4R1"/>
<dbReference type="GO" id="GO:0005739">
    <property type="term" value="C:mitochondrion"/>
    <property type="evidence" value="ECO:0007669"/>
    <property type="project" value="TreeGrafter"/>
</dbReference>
<evidence type="ECO:0000256" key="4">
    <source>
        <dbReference type="ARBA" id="ARBA00022801"/>
    </source>
</evidence>
<accession>M4B4R1</accession>
<comment type="similarity">
    <text evidence="2">Belongs to the peptidase M24B family.</text>
</comment>
<dbReference type="EnsemblProtists" id="HpaT801261">
    <property type="protein sequence ID" value="HpaP801261"/>
    <property type="gene ID" value="HpaG801261"/>
</dbReference>
<dbReference type="InterPro" id="IPR007865">
    <property type="entry name" value="Aminopep_P_N"/>
</dbReference>
<keyword evidence="8" id="KW-1185">Reference proteome</keyword>
<evidence type="ECO:0000256" key="1">
    <source>
        <dbReference type="ARBA" id="ARBA00001936"/>
    </source>
</evidence>
<comment type="cofactor">
    <cofactor evidence="1">
        <name>Mn(2+)</name>
        <dbReference type="ChEBI" id="CHEBI:29035"/>
    </cofactor>
</comment>
<dbReference type="GO" id="GO:0030145">
    <property type="term" value="F:manganese ion binding"/>
    <property type="evidence" value="ECO:0007669"/>
    <property type="project" value="InterPro"/>
</dbReference>
<evidence type="ECO:0000256" key="5">
    <source>
        <dbReference type="ARBA" id="ARBA00023211"/>
    </source>
</evidence>
<dbReference type="GO" id="GO:0070006">
    <property type="term" value="F:metalloaminopeptidase activity"/>
    <property type="evidence" value="ECO:0007669"/>
    <property type="project" value="InterPro"/>
</dbReference>
<dbReference type="Gene3D" id="3.90.230.10">
    <property type="entry name" value="Creatinase/methionine aminopeptidase superfamily"/>
    <property type="match status" value="1"/>
</dbReference>
<dbReference type="InterPro" id="IPR029149">
    <property type="entry name" value="Creatin/AminoP/Spt16_N"/>
</dbReference>
<evidence type="ECO:0000313" key="7">
    <source>
        <dbReference type="EnsemblProtists" id="HpaP801261"/>
    </source>
</evidence>
<dbReference type="OMA" id="DSYFWYL"/>
<reference evidence="7" key="2">
    <citation type="submission" date="2015-06" db="UniProtKB">
        <authorList>
            <consortium name="EnsemblProtists"/>
        </authorList>
    </citation>
    <scope>IDENTIFICATION</scope>
    <source>
        <strain evidence="7">Emoy2</strain>
    </source>
</reference>
<dbReference type="InterPro" id="IPR000994">
    <property type="entry name" value="Pept_M24"/>
</dbReference>
<dbReference type="eggNOG" id="KOG2414">
    <property type="taxonomic scope" value="Eukaryota"/>
</dbReference>
<name>M4B4R1_HYAAE</name>
<dbReference type="SUPFAM" id="SSF53092">
    <property type="entry name" value="Creatinase/prolidase N-terminal domain"/>
    <property type="match status" value="1"/>
</dbReference>
<organism evidence="7 8">
    <name type="scientific">Hyaloperonospora arabidopsidis (strain Emoy2)</name>
    <name type="common">Downy mildew agent</name>
    <name type="synonym">Peronospora arabidopsidis</name>
    <dbReference type="NCBI Taxonomy" id="559515"/>
    <lineage>
        <taxon>Eukaryota</taxon>
        <taxon>Sar</taxon>
        <taxon>Stramenopiles</taxon>
        <taxon>Oomycota</taxon>
        <taxon>Peronosporomycetes</taxon>
        <taxon>Peronosporales</taxon>
        <taxon>Peronosporaceae</taxon>
        <taxon>Hyaloperonospora</taxon>
    </lineage>
</organism>
<dbReference type="EMBL" id="JH598325">
    <property type="status" value="NOT_ANNOTATED_CDS"/>
    <property type="molecule type" value="Genomic_DNA"/>
</dbReference>
<feature type="domain" description="Aminopeptidase P N-terminal" evidence="6">
    <location>
        <begin position="97"/>
        <end position="228"/>
    </location>
</feature>
<proteinExistence type="inferred from homology"/>
<dbReference type="SUPFAM" id="SSF55920">
    <property type="entry name" value="Creatinase/aminopeptidase"/>
    <property type="match status" value="1"/>
</dbReference>